<reference evidence="2" key="1">
    <citation type="submission" date="2019-10" db="EMBL/GenBank/DDBJ databases">
        <authorList>
            <person name="Ross D.E."/>
            <person name="Gulliver D."/>
        </authorList>
    </citation>
    <scope>NUCLEOTIDE SEQUENCE</scope>
    <source>
        <strain evidence="2">DER-2019</strain>
    </source>
</reference>
<dbReference type="Gene3D" id="3.30.870.10">
    <property type="entry name" value="Endonuclease Chain A"/>
    <property type="match status" value="1"/>
</dbReference>
<dbReference type="Proteomes" id="UP000616595">
    <property type="component" value="Unassembled WGS sequence"/>
</dbReference>
<reference evidence="2" key="2">
    <citation type="submission" date="2020-10" db="EMBL/GenBank/DDBJ databases">
        <title>Comparative genomics of the Acetobacterium genus.</title>
        <authorList>
            <person name="Marshall C."/>
            <person name="May H."/>
            <person name="Norman S."/>
        </authorList>
    </citation>
    <scope>NUCLEOTIDE SEQUENCE</scope>
    <source>
        <strain evidence="2">DER-2019</strain>
    </source>
</reference>
<evidence type="ECO:0000259" key="1">
    <source>
        <dbReference type="Pfam" id="PF13091"/>
    </source>
</evidence>
<dbReference type="RefSeq" id="WP_148568389.1">
    <property type="nucleotide sequence ID" value="NZ_RXYA01000017.1"/>
</dbReference>
<organism evidence="2 3">
    <name type="scientific">Acetobacterium paludosum</name>
    <dbReference type="NCBI Taxonomy" id="52693"/>
    <lineage>
        <taxon>Bacteria</taxon>
        <taxon>Bacillati</taxon>
        <taxon>Bacillota</taxon>
        <taxon>Clostridia</taxon>
        <taxon>Eubacteriales</taxon>
        <taxon>Eubacteriaceae</taxon>
        <taxon>Acetobacterium</taxon>
    </lineage>
</organism>
<dbReference type="AlphaFoldDB" id="A0A923HXS7"/>
<sequence length="74" mass="7977">MVDANAEAALIVAAQRGVNVRVLFNSNASDGGTVGMNQPAYDNLTANGVHVVYSWPGVLWHQKSIIVDNEKLRL</sequence>
<gene>
    <name evidence="2" type="ORF">GH810_14710</name>
</gene>
<proteinExistence type="predicted"/>
<name>A0A923HXS7_9FIRM</name>
<dbReference type="OrthoDB" id="9762009at2"/>
<keyword evidence="3" id="KW-1185">Reference proteome</keyword>
<evidence type="ECO:0000313" key="2">
    <source>
        <dbReference type="EMBL" id="MBC3889562.1"/>
    </source>
</evidence>
<evidence type="ECO:0000313" key="3">
    <source>
        <dbReference type="Proteomes" id="UP000616595"/>
    </source>
</evidence>
<feature type="domain" description="Phospholipase D-like" evidence="1">
    <location>
        <begin position="7"/>
        <end position="70"/>
    </location>
</feature>
<protein>
    <recommendedName>
        <fullName evidence="1">Phospholipase D-like domain-containing protein</fullName>
    </recommendedName>
</protein>
<dbReference type="Pfam" id="PF13091">
    <property type="entry name" value="PLDc_2"/>
    <property type="match status" value="1"/>
</dbReference>
<comment type="caution">
    <text evidence="2">The sequence shown here is derived from an EMBL/GenBank/DDBJ whole genome shotgun (WGS) entry which is preliminary data.</text>
</comment>
<dbReference type="EMBL" id="WJBD01000020">
    <property type="protein sequence ID" value="MBC3889562.1"/>
    <property type="molecule type" value="Genomic_DNA"/>
</dbReference>
<dbReference type="InterPro" id="IPR025202">
    <property type="entry name" value="PLD-like_dom"/>
</dbReference>
<dbReference type="SUPFAM" id="SSF56024">
    <property type="entry name" value="Phospholipase D/nuclease"/>
    <property type="match status" value="1"/>
</dbReference>
<accession>A0A923HXS7</accession>